<accession>A0A699VPG0</accession>
<gene>
    <name evidence="1" type="ORF">Tci_909056</name>
</gene>
<reference evidence="1" key="1">
    <citation type="journal article" date="2019" name="Sci. Rep.">
        <title>Draft genome of Tanacetum cinerariifolium, the natural source of mosquito coil.</title>
        <authorList>
            <person name="Yamashiro T."/>
            <person name="Shiraishi A."/>
            <person name="Satake H."/>
            <person name="Nakayama K."/>
        </authorList>
    </citation>
    <scope>NUCLEOTIDE SEQUENCE</scope>
</reference>
<dbReference type="AlphaFoldDB" id="A0A699VPG0"/>
<evidence type="ECO:0000313" key="1">
    <source>
        <dbReference type="EMBL" id="GFD37087.1"/>
    </source>
</evidence>
<dbReference type="EMBL" id="BKCJ011480580">
    <property type="protein sequence ID" value="GFD37087.1"/>
    <property type="molecule type" value="Genomic_DNA"/>
</dbReference>
<proteinExistence type="predicted"/>
<comment type="caution">
    <text evidence="1">The sequence shown here is derived from an EMBL/GenBank/DDBJ whole genome shotgun (WGS) entry which is preliminary data.</text>
</comment>
<sequence length="74" mass="8024">MPTESITNVLEVLDRLVVKWESCRRTFLPLVSCNGVVVSGVPANVGAIKCVDRVDEVIRNIGLSSRDISSHSVS</sequence>
<protein>
    <submittedName>
        <fullName evidence="1">Uncharacterized protein</fullName>
    </submittedName>
</protein>
<organism evidence="1">
    <name type="scientific">Tanacetum cinerariifolium</name>
    <name type="common">Dalmatian daisy</name>
    <name type="synonym">Chrysanthemum cinerariifolium</name>
    <dbReference type="NCBI Taxonomy" id="118510"/>
    <lineage>
        <taxon>Eukaryota</taxon>
        <taxon>Viridiplantae</taxon>
        <taxon>Streptophyta</taxon>
        <taxon>Embryophyta</taxon>
        <taxon>Tracheophyta</taxon>
        <taxon>Spermatophyta</taxon>
        <taxon>Magnoliopsida</taxon>
        <taxon>eudicotyledons</taxon>
        <taxon>Gunneridae</taxon>
        <taxon>Pentapetalae</taxon>
        <taxon>asterids</taxon>
        <taxon>campanulids</taxon>
        <taxon>Asterales</taxon>
        <taxon>Asteraceae</taxon>
        <taxon>Asteroideae</taxon>
        <taxon>Anthemideae</taxon>
        <taxon>Anthemidinae</taxon>
        <taxon>Tanacetum</taxon>
    </lineage>
</organism>
<name>A0A699VPG0_TANCI</name>